<keyword evidence="2" id="KW-1185">Reference proteome</keyword>
<evidence type="ECO:0008006" key="3">
    <source>
        <dbReference type="Google" id="ProtNLM"/>
    </source>
</evidence>
<dbReference type="Proteomes" id="UP001454036">
    <property type="component" value="Unassembled WGS sequence"/>
</dbReference>
<protein>
    <recommendedName>
        <fullName evidence="3">UBN2_3 domain-containing protein</fullName>
    </recommendedName>
</protein>
<proteinExistence type="predicted"/>
<evidence type="ECO:0000313" key="2">
    <source>
        <dbReference type="Proteomes" id="UP001454036"/>
    </source>
</evidence>
<name>A0AAV3PDC4_LITER</name>
<accession>A0AAV3PDC4</accession>
<evidence type="ECO:0000313" key="1">
    <source>
        <dbReference type="EMBL" id="GAA0149634.1"/>
    </source>
</evidence>
<dbReference type="PANTHER" id="PTHR37610:SF40">
    <property type="entry name" value="OS01G0909600 PROTEIN"/>
    <property type="match status" value="1"/>
</dbReference>
<sequence>MTIAFEARDKFGFVNGEIPVVEAEDPTFKKWRKVNSTLISWIFNSVSAELSKGFIYAKTTQQLWNEIAERFGKTNDPKIYELKRSIYSVKQGADSL</sequence>
<organism evidence="1 2">
    <name type="scientific">Lithospermum erythrorhizon</name>
    <name type="common">Purple gromwell</name>
    <name type="synonym">Lithospermum officinale var. erythrorhizon</name>
    <dbReference type="NCBI Taxonomy" id="34254"/>
    <lineage>
        <taxon>Eukaryota</taxon>
        <taxon>Viridiplantae</taxon>
        <taxon>Streptophyta</taxon>
        <taxon>Embryophyta</taxon>
        <taxon>Tracheophyta</taxon>
        <taxon>Spermatophyta</taxon>
        <taxon>Magnoliopsida</taxon>
        <taxon>eudicotyledons</taxon>
        <taxon>Gunneridae</taxon>
        <taxon>Pentapetalae</taxon>
        <taxon>asterids</taxon>
        <taxon>lamiids</taxon>
        <taxon>Boraginales</taxon>
        <taxon>Boraginaceae</taxon>
        <taxon>Boraginoideae</taxon>
        <taxon>Lithospermeae</taxon>
        <taxon>Lithospermum</taxon>
    </lineage>
</organism>
<dbReference type="AlphaFoldDB" id="A0AAV3PDC4"/>
<comment type="caution">
    <text evidence="1">The sequence shown here is derived from an EMBL/GenBank/DDBJ whole genome shotgun (WGS) entry which is preliminary data.</text>
</comment>
<gene>
    <name evidence="1" type="ORF">LIER_08768</name>
</gene>
<reference evidence="1 2" key="1">
    <citation type="submission" date="2024-01" db="EMBL/GenBank/DDBJ databases">
        <title>The complete chloroplast genome sequence of Lithospermum erythrorhizon: insights into the phylogenetic relationship among Boraginaceae species and the maternal lineages of purple gromwells.</title>
        <authorList>
            <person name="Okada T."/>
            <person name="Watanabe K."/>
        </authorList>
    </citation>
    <scope>NUCLEOTIDE SEQUENCE [LARGE SCALE GENOMIC DNA]</scope>
</reference>
<dbReference type="PANTHER" id="PTHR37610">
    <property type="entry name" value="CCHC-TYPE DOMAIN-CONTAINING PROTEIN"/>
    <property type="match status" value="1"/>
</dbReference>
<dbReference type="EMBL" id="BAABME010001441">
    <property type="protein sequence ID" value="GAA0149634.1"/>
    <property type="molecule type" value="Genomic_DNA"/>
</dbReference>